<feature type="domain" description="Chitin-binding type-3" evidence="2">
    <location>
        <begin position="36"/>
        <end position="77"/>
    </location>
</feature>
<dbReference type="SUPFAM" id="SSF51055">
    <property type="entry name" value="Carbohydrate binding domain"/>
    <property type="match status" value="1"/>
</dbReference>
<evidence type="ECO:0000313" key="3">
    <source>
        <dbReference type="EMBL" id="DAF59159.1"/>
    </source>
</evidence>
<dbReference type="InterPro" id="IPR036573">
    <property type="entry name" value="CBM_sf_5/12"/>
</dbReference>
<dbReference type="GO" id="GO:0005576">
    <property type="term" value="C:extracellular region"/>
    <property type="evidence" value="ECO:0007669"/>
    <property type="project" value="InterPro"/>
</dbReference>
<dbReference type="InterPro" id="IPR003610">
    <property type="entry name" value="CBM5/12"/>
</dbReference>
<dbReference type="CDD" id="cd12214">
    <property type="entry name" value="ChiA1_BD"/>
    <property type="match status" value="1"/>
</dbReference>
<name>A0A8S5T858_9CAUD</name>
<dbReference type="EMBL" id="BK032764">
    <property type="protein sequence ID" value="DAF59159.1"/>
    <property type="molecule type" value="Genomic_DNA"/>
</dbReference>
<keyword evidence="1" id="KW-0378">Hydrolase</keyword>
<dbReference type="GO" id="GO:0005975">
    <property type="term" value="P:carbohydrate metabolic process"/>
    <property type="evidence" value="ECO:0007669"/>
    <property type="project" value="InterPro"/>
</dbReference>
<evidence type="ECO:0000256" key="1">
    <source>
        <dbReference type="ARBA" id="ARBA00022801"/>
    </source>
</evidence>
<reference evidence="3" key="1">
    <citation type="journal article" date="2021" name="Proc. Natl. Acad. Sci. U.S.A.">
        <title>A Catalog of Tens of Thousands of Viruses from Human Metagenomes Reveals Hidden Associations with Chronic Diseases.</title>
        <authorList>
            <person name="Tisza M.J."/>
            <person name="Buck C.B."/>
        </authorList>
    </citation>
    <scope>NUCLEOTIDE SEQUENCE</scope>
    <source>
        <strain evidence="3">Ctmqi22</strain>
    </source>
</reference>
<dbReference type="Gene3D" id="2.10.10.20">
    <property type="entry name" value="Carbohydrate-binding module superfamily 5/12"/>
    <property type="match status" value="2"/>
</dbReference>
<dbReference type="GO" id="GO:0004553">
    <property type="term" value="F:hydrolase activity, hydrolyzing O-glycosyl compounds"/>
    <property type="evidence" value="ECO:0007669"/>
    <property type="project" value="InterPro"/>
</dbReference>
<proteinExistence type="predicted"/>
<dbReference type="Pfam" id="PF02839">
    <property type="entry name" value="CBM_5_12"/>
    <property type="match status" value="1"/>
</dbReference>
<organism evidence="3">
    <name type="scientific">Siphoviridae sp. ctmqi22</name>
    <dbReference type="NCBI Taxonomy" id="2827934"/>
    <lineage>
        <taxon>Viruses</taxon>
        <taxon>Duplodnaviria</taxon>
        <taxon>Heunggongvirae</taxon>
        <taxon>Uroviricota</taxon>
        <taxon>Caudoviricetes</taxon>
    </lineage>
</organism>
<evidence type="ECO:0000259" key="2">
    <source>
        <dbReference type="Pfam" id="PF02839"/>
    </source>
</evidence>
<protein>
    <recommendedName>
        <fullName evidence="2">Chitin-binding type-3 domain-containing protein</fullName>
    </recommendedName>
</protein>
<dbReference type="GO" id="GO:0030246">
    <property type="term" value="F:carbohydrate binding"/>
    <property type="evidence" value="ECO:0007669"/>
    <property type="project" value="InterPro"/>
</dbReference>
<accession>A0A8S5T858</accession>
<sequence length="133" mass="15067">MMTYTERARALRPYIEKASVSLADEDALQAVELFPQWVTGHAYAVDERLQYNGVLYRVVQAHTSQVDWPPDKTPALFVIVSLDEWTEFVQPTGAHDAYKKGDKVTFEGKHYISLIDGNVYSPTAYPAGWQEQA</sequence>